<name>A0A6J7LWU5_9ZZZZ</name>
<dbReference type="PRINTS" id="PR00080">
    <property type="entry name" value="SDRFAMILY"/>
</dbReference>
<feature type="region of interest" description="Disordered" evidence="1">
    <location>
        <begin position="217"/>
        <end position="277"/>
    </location>
</feature>
<dbReference type="InterPro" id="IPR020904">
    <property type="entry name" value="Sc_DH/Rdtase_CS"/>
</dbReference>
<dbReference type="EMBL" id="CAFBOL010000001">
    <property type="protein sequence ID" value="CAB4969874.1"/>
    <property type="molecule type" value="Genomic_DNA"/>
</dbReference>
<feature type="compositionally biased region" description="Polar residues" evidence="1">
    <location>
        <begin position="218"/>
        <end position="243"/>
    </location>
</feature>
<dbReference type="PANTHER" id="PTHR42820:SF1">
    <property type="entry name" value="SHORT-CHAIN DEHYDROGENASE_REDUCTASE FAMILY PROTEIN"/>
    <property type="match status" value="1"/>
</dbReference>
<dbReference type="PANTHER" id="PTHR42820">
    <property type="entry name" value="SHORT-CHAIN DEHYDROGENASE REDUCTASE"/>
    <property type="match status" value="1"/>
</dbReference>
<gene>
    <name evidence="2" type="ORF">UFOPK3931_00005</name>
</gene>
<dbReference type="PROSITE" id="PS00061">
    <property type="entry name" value="ADH_SHORT"/>
    <property type="match status" value="1"/>
</dbReference>
<dbReference type="Pfam" id="PF00106">
    <property type="entry name" value="adh_short"/>
    <property type="match status" value="1"/>
</dbReference>
<dbReference type="InterPro" id="IPR002347">
    <property type="entry name" value="SDR_fam"/>
</dbReference>
<sequence>MTVEFHGKVALVTGAGSGIGAATALRFAGLGAQVVVADLDVAAAGRTVAAIEAAGGTAAAFGVDVRFADQVEAMVSFVVERFGRLDVAHNNAGVDAPHRPLADVSEEEWDLTTGVDLKGVWLCMRAEIPEMIRVGGGAIVNTSSAAGLIGVTGAAPYCAAKHGVIGLTKVAALDYARQGVRVNAVCPGLIATPLVTAVLGTPFNSSSTRVSRWDASVSPLTWRTRSPGSVPTTPDSSPGSRSRWTAAVSRGCERSPLPRSASADPQRRSPVANALAKRNSRGTVSTIMFWSSGTPAARWRLNVPSRIAANLNSASAW</sequence>
<accession>A0A6J7LWU5</accession>
<protein>
    <submittedName>
        <fullName evidence="2">Unannotated protein</fullName>
    </submittedName>
</protein>
<dbReference type="InterPro" id="IPR036291">
    <property type="entry name" value="NAD(P)-bd_dom_sf"/>
</dbReference>
<dbReference type="CDD" id="cd05233">
    <property type="entry name" value="SDR_c"/>
    <property type="match status" value="1"/>
</dbReference>
<dbReference type="FunFam" id="3.40.50.720:FF:000084">
    <property type="entry name" value="Short-chain dehydrogenase reductase"/>
    <property type="match status" value="1"/>
</dbReference>
<dbReference type="PRINTS" id="PR00081">
    <property type="entry name" value="GDHRDH"/>
</dbReference>
<reference evidence="2" key="1">
    <citation type="submission" date="2020-05" db="EMBL/GenBank/DDBJ databases">
        <authorList>
            <person name="Chiriac C."/>
            <person name="Salcher M."/>
            <person name="Ghai R."/>
            <person name="Kavagutti S V."/>
        </authorList>
    </citation>
    <scope>NUCLEOTIDE SEQUENCE</scope>
</reference>
<evidence type="ECO:0000256" key="1">
    <source>
        <dbReference type="SAM" id="MobiDB-lite"/>
    </source>
</evidence>
<dbReference type="Gene3D" id="3.40.50.720">
    <property type="entry name" value="NAD(P)-binding Rossmann-like Domain"/>
    <property type="match status" value="1"/>
</dbReference>
<proteinExistence type="predicted"/>
<dbReference type="SUPFAM" id="SSF51735">
    <property type="entry name" value="NAD(P)-binding Rossmann-fold domains"/>
    <property type="match status" value="1"/>
</dbReference>
<dbReference type="AlphaFoldDB" id="A0A6J7LWU5"/>
<organism evidence="2">
    <name type="scientific">freshwater metagenome</name>
    <dbReference type="NCBI Taxonomy" id="449393"/>
    <lineage>
        <taxon>unclassified sequences</taxon>
        <taxon>metagenomes</taxon>
        <taxon>ecological metagenomes</taxon>
    </lineage>
</organism>
<evidence type="ECO:0000313" key="2">
    <source>
        <dbReference type="EMBL" id="CAB4969874.1"/>
    </source>
</evidence>